<dbReference type="PROSITE" id="PS50835">
    <property type="entry name" value="IG_LIKE"/>
    <property type="match status" value="7"/>
</dbReference>
<gene>
    <name evidence="13" type="primary">PTK7</name>
    <name evidence="13" type="ORF">T11_12984</name>
</gene>
<dbReference type="GO" id="GO:0003743">
    <property type="term" value="F:translation initiation factor activity"/>
    <property type="evidence" value="ECO:0007669"/>
    <property type="project" value="InterPro"/>
</dbReference>
<feature type="transmembrane region" description="Helical" evidence="9">
    <location>
        <begin position="1152"/>
        <end position="1178"/>
    </location>
</feature>
<keyword evidence="6" id="KW-0675">Receptor</keyword>
<keyword evidence="7" id="KW-0325">Glycoprotein</keyword>
<comment type="caution">
    <text evidence="13">The sequence shown here is derived from an EMBL/GenBank/DDBJ whole genome shotgun (WGS) entry which is preliminary data.</text>
</comment>
<dbReference type="PANTHER" id="PTHR10075:SF100">
    <property type="entry name" value="FASCICLIN-2"/>
    <property type="match status" value="1"/>
</dbReference>
<evidence type="ECO:0000256" key="9">
    <source>
        <dbReference type="SAM" id="Phobius"/>
    </source>
</evidence>
<keyword evidence="13" id="KW-0418">Kinase</keyword>
<evidence type="ECO:0000256" key="1">
    <source>
        <dbReference type="ARBA" id="ARBA00004167"/>
    </source>
</evidence>
<evidence type="ECO:0000256" key="3">
    <source>
        <dbReference type="ARBA" id="ARBA00022989"/>
    </source>
</evidence>
<reference evidence="13 14" key="1">
    <citation type="submission" date="2015-01" db="EMBL/GenBank/DDBJ databases">
        <title>Evolution of Trichinella species and genotypes.</title>
        <authorList>
            <person name="Korhonen P.K."/>
            <person name="Edoardo P."/>
            <person name="Giuseppe L.R."/>
            <person name="Gasser R.B."/>
        </authorList>
    </citation>
    <scope>NUCLEOTIDE SEQUENCE [LARGE SCALE GENOMIC DNA]</scope>
    <source>
        <strain evidence="13">ISS1029</strain>
    </source>
</reference>
<dbReference type="GO" id="GO:0005886">
    <property type="term" value="C:plasma membrane"/>
    <property type="evidence" value="ECO:0007669"/>
    <property type="project" value="TreeGrafter"/>
</dbReference>
<dbReference type="HAMAP" id="MF_03012">
    <property type="entry name" value="eIF3m"/>
    <property type="match status" value="1"/>
</dbReference>
<evidence type="ECO:0000259" key="10">
    <source>
        <dbReference type="PROSITE" id="PS50011"/>
    </source>
</evidence>
<evidence type="ECO:0000256" key="4">
    <source>
        <dbReference type="ARBA" id="ARBA00023136"/>
    </source>
</evidence>
<dbReference type="InterPro" id="IPR000717">
    <property type="entry name" value="PCI_dom"/>
</dbReference>
<keyword evidence="14" id="KW-1185">Reference proteome</keyword>
<keyword evidence="8" id="KW-0393">Immunoglobulin domain</keyword>
<feature type="domain" description="Ig-like" evidence="12">
    <location>
        <begin position="463"/>
        <end position="549"/>
    </location>
</feature>
<keyword evidence="5" id="KW-1015">Disulfide bond</keyword>
<dbReference type="GO" id="GO:0005852">
    <property type="term" value="C:eukaryotic translation initiation factor 3 complex"/>
    <property type="evidence" value="ECO:0007669"/>
    <property type="project" value="InterPro"/>
</dbReference>
<dbReference type="InterPro" id="IPR011009">
    <property type="entry name" value="Kinase-like_dom_sf"/>
</dbReference>
<dbReference type="InterPro" id="IPR003598">
    <property type="entry name" value="Ig_sub2"/>
</dbReference>
<dbReference type="CDD" id="cd00096">
    <property type="entry name" value="Ig"/>
    <property type="match status" value="3"/>
</dbReference>
<feature type="domain" description="Ig-like" evidence="12">
    <location>
        <begin position="646"/>
        <end position="735"/>
    </location>
</feature>
<dbReference type="SUPFAM" id="SSF56112">
    <property type="entry name" value="Protein kinase-like (PK-like)"/>
    <property type="match status" value="1"/>
</dbReference>
<dbReference type="PRINTS" id="PR00109">
    <property type="entry name" value="TYRKINASE"/>
</dbReference>
<dbReference type="SMART" id="SM00088">
    <property type="entry name" value="PINT"/>
    <property type="match status" value="1"/>
</dbReference>
<dbReference type="GO" id="GO:0005524">
    <property type="term" value="F:ATP binding"/>
    <property type="evidence" value="ECO:0007669"/>
    <property type="project" value="InterPro"/>
</dbReference>
<feature type="domain" description="Ig-like" evidence="12">
    <location>
        <begin position="1043"/>
        <end position="1115"/>
    </location>
</feature>
<dbReference type="Pfam" id="PF07714">
    <property type="entry name" value="PK_Tyr_Ser-Thr"/>
    <property type="match status" value="1"/>
</dbReference>
<comment type="subcellular location">
    <subcellularLocation>
        <location evidence="1">Membrane</location>
        <topology evidence="1">Single-pass membrane protein</topology>
    </subcellularLocation>
</comment>
<dbReference type="GO" id="GO:0004672">
    <property type="term" value="F:protein kinase activity"/>
    <property type="evidence" value="ECO:0007669"/>
    <property type="project" value="InterPro"/>
</dbReference>
<dbReference type="Pfam" id="PF13927">
    <property type="entry name" value="Ig_3"/>
    <property type="match status" value="5"/>
</dbReference>
<name>A0A0V1HN28_9BILA</name>
<accession>A0A0V1HN28</accession>
<dbReference type="InterPro" id="IPR027528">
    <property type="entry name" value="eIF3m"/>
</dbReference>
<evidence type="ECO:0000256" key="7">
    <source>
        <dbReference type="ARBA" id="ARBA00023180"/>
    </source>
</evidence>
<dbReference type="InterPro" id="IPR013098">
    <property type="entry name" value="Ig_I-set"/>
</dbReference>
<feature type="domain" description="Ig-like" evidence="12">
    <location>
        <begin position="555"/>
        <end position="640"/>
    </location>
</feature>
<dbReference type="InterPro" id="IPR007110">
    <property type="entry name" value="Ig-like_dom"/>
</dbReference>
<organism evidence="13 14">
    <name type="scientific">Trichinella zimbabwensis</name>
    <dbReference type="NCBI Taxonomy" id="268475"/>
    <lineage>
        <taxon>Eukaryota</taxon>
        <taxon>Metazoa</taxon>
        <taxon>Ecdysozoa</taxon>
        <taxon>Nematoda</taxon>
        <taxon>Enoplea</taxon>
        <taxon>Dorylaimia</taxon>
        <taxon>Trichinellida</taxon>
        <taxon>Trichinellidae</taxon>
        <taxon>Trichinella</taxon>
    </lineage>
</organism>
<keyword evidence="4 9" id="KW-0472">Membrane</keyword>
<dbReference type="GO" id="GO:0070593">
    <property type="term" value="P:dendrite self-avoidance"/>
    <property type="evidence" value="ECO:0007669"/>
    <property type="project" value="TreeGrafter"/>
</dbReference>
<feature type="domain" description="Ig-like" evidence="12">
    <location>
        <begin position="840"/>
        <end position="935"/>
    </location>
</feature>
<dbReference type="PANTHER" id="PTHR10075">
    <property type="entry name" value="BASIGIN RELATED"/>
    <property type="match status" value="1"/>
</dbReference>
<dbReference type="InterPro" id="IPR001245">
    <property type="entry name" value="Ser-Thr/Tyr_kinase_cat_dom"/>
</dbReference>
<keyword evidence="2 9" id="KW-0812">Transmembrane</keyword>
<dbReference type="GO" id="GO:0007411">
    <property type="term" value="P:axon guidance"/>
    <property type="evidence" value="ECO:0007669"/>
    <property type="project" value="TreeGrafter"/>
</dbReference>
<dbReference type="InterPro" id="IPR000719">
    <property type="entry name" value="Prot_kinase_dom"/>
</dbReference>
<dbReference type="SMART" id="SM00409">
    <property type="entry name" value="IG"/>
    <property type="match status" value="7"/>
</dbReference>
<dbReference type="GO" id="GO:0098632">
    <property type="term" value="F:cell-cell adhesion mediator activity"/>
    <property type="evidence" value="ECO:0007669"/>
    <property type="project" value="TreeGrafter"/>
</dbReference>
<dbReference type="InterPro" id="IPR003599">
    <property type="entry name" value="Ig_sub"/>
</dbReference>
<evidence type="ECO:0000259" key="11">
    <source>
        <dbReference type="PROSITE" id="PS50250"/>
    </source>
</evidence>
<feature type="domain" description="PCI" evidence="11">
    <location>
        <begin position="222"/>
        <end position="387"/>
    </location>
</feature>
<dbReference type="EMBL" id="JYDP01000042">
    <property type="protein sequence ID" value="KRZ12216.1"/>
    <property type="molecule type" value="Genomic_DNA"/>
</dbReference>
<dbReference type="Proteomes" id="UP000055024">
    <property type="component" value="Unassembled WGS sequence"/>
</dbReference>
<proteinExistence type="inferred from homology"/>
<evidence type="ECO:0000256" key="6">
    <source>
        <dbReference type="ARBA" id="ARBA00023170"/>
    </source>
</evidence>
<dbReference type="InterPro" id="IPR008266">
    <property type="entry name" value="Tyr_kinase_AS"/>
</dbReference>
<evidence type="ECO:0000256" key="2">
    <source>
        <dbReference type="ARBA" id="ARBA00022692"/>
    </source>
</evidence>
<dbReference type="SMART" id="SM00408">
    <property type="entry name" value="IGc2"/>
    <property type="match status" value="7"/>
</dbReference>
<dbReference type="InterPro" id="IPR036179">
    <property type="entry name" value="Ig-like_dom_sf"/>
</dbReference>
<dbReference type="OrthoDB" id="337870at2759"/>
<dbReference type="STRING" id="268475.A0A0V1HN28"/>
<dbReference type="Gene3D" id="2.60.40.10">
    <property type="entry name" value="Immunoglobulins"/>
    <property type="match status" value="7"/>
</dbReference>
<keyword evidence="13" id="KW-0808">Transferase</keyword>
<evidence type="ECO:0000256" key="5">
    <source>
        <dbReference type="ARBA" id="ARBA00023157"/>
    </source>
</evidence>
<dbReference type="InterPro" id="IPR013783">
    <property type="entry name" value="Ig-like_fold"/>
</dbReference>
<dbReference type="SUPFAM" id="SSF48726">
    <property type="entry name" value="Immunoglobulin"/>
    <property type="match status" value="7"/>
</dbReference>
<dbReference type="PROSITE" id="PS00109">
    <property type="entry name" value="PROTEIN_KINASE_TYR"/>
    <property type="match status" value="1"/>
</dbReference>
<keyword evidence="3 9" id="KW-1133">Transmembrane helix</keyword>
<feature type="non-terminal residue" evidence="13">
    <location>
        <position position="1"/>
    </location>
</feature>
<evidence type="ECO:0000313" key="14">
    <source>
        <dbReference type="Proteomes" id="UP000055024"/>
    </source>
</evidence>
<dbReference type="PROSITE" id="PS50011">
    <property type="entry name" value="PROTEIN_KINASE_DOM"/>
    <property type="match status" value="1"/>
</dbReference>
<evidence type="ECO:0000256" key="8">
    <source>
        <dbReference type="ARBA" id="ARBA00023319"/>
    </source>
</evidence>
<dbReference type="Gene3D" id="1.10.510.10">
    <property type="entry name" value="Transferase(Phosphotransferase) domain 1"/>
    <property type="match status" value="1"/>
</dbReference>
<evidence type="ECO:0000313" key="13">
    <source>
        <dbReference type="EMBL" id="KRZ12216.1"/>
    </source>
</evidence>
<dbReference type="GO" id="GO:0007156">
    <property type="term" value="P:homophilic cell adhesion via plasma membrane adhesion molecules"/>
    <property type="evidence" value="ECO:0007669"/>
    <property type="project" value="TreeGrafter"/>
</dbReference>
<feature type="domain" description="Ig-like" evidence="12">
    <location>
        <begin position="945"/>
        <end position="1038"/>
    </location>
</feature>
<dbReference type="PROSITE" id="PS50250">
    <property type="entry name" value="PCI"/>
    <property type="match status" value="1"/>
</dbReference>
<dbReference type="Pfam" id="PF07679">
    <property type="entry name" value="I-set"/>
    <property type="match status" value="1"/>
</dbReference>
<dbReference type="GO" id="GO:0060828">
    <property type="term" value="P:regulation of canonical Wnt signaling pathway"/>
    <property type="evidence" value="ECO:0007669"/>
    <property type="project" value="TreeGrafter"/>
</dbReference>
<evidence type="ECO:0000259" key="12">
    <source>
        <dbReference type="PROSITE" id="PS50835"/>
    </source>
</evidence>
<dbReference type="Pfam" id="PF01399">
    <property type="entry name" value="PCI"/>
    <property type="match status" value="1"/>
</dbReference>
<feature type="domain" description="Ig-like" evidence="12">
    <location>
        <begin position="741"/>
        <end position="837"/>
    </location>
</feature>
<protein>
    <submittedName>
        <fullName evidence="13">Inactive tyrosine-protein kinase 7</fullName>
    </submittedName>
</protein>
<feature type="domain" description="Protein kinase" evidence="10">
    <location>
        <begin position="1272"/>
        <end position="1571"/>
    </location>
</feature>
<dbReference type="Gene3D" id="3.30.200.20">
    <property type="entry name" value="Phosphorylase Kinase, domain 1"/>
    <property type="match status" value="1"/>
</dbReference>
<dbReference type="GO" id="GO:0030424">
    <property type="term" value="C:axon"/>
    <property type="evidence" value="ECO:0007669"/>
    <property type="project" value="TreeGrafter"/>
</dbReference>
<sequence>LEYSPQPKRRFTGNFHIYRTCLVQVAYLQKAENNMKVRVFDFRPPADHLKILMNYLKSVVKDCNLVASGNEDEISNDILKVISILGEYVQMKPNESDLESVLMSLSSLIPSVLEAEESSKIVDELCKKFTDPVFRDREQIIFRAITNLFHAMEDVHPVSYRHQYKLFMGMLNLSCHCKPSDIPLRIISLEQAGQWLNKWECNLQERRDCFRLLHRTLLNSEQIEAPAKVMYELLSSYTTEADAYIAGDDARECVRSAINDPRTFIFSHLFSLLPVQQLADEPIYRLLTIFDSGSLDDYIMFYEQNKQFVDETMGLSNEQYLYKMRVLTFMSIAEKRKQISLSELMNLLKMENEHILEEFVIKAIQSKMVYAQIDDAKKMVLLHGAQSRPFGRKQWEEVLIGLKKWEEGIRYAETYFDIQSHSRLCGWFVVEFAVLAYRVVMVANFARTLVTLCIVLHVSSARPCVEDESFYFNVQPKGITVREGSRAFLECNVSSDCNMQFHWVLNDEIVVNNTRRYQNGSNLVITRVNRSLDYGEFFCIATIATTGLAKQRLKENVSVTALSSAEMRGELQLRCDAEGYDEPLFRWYHNGHRLRRSERVTWRGRRLTVHAVTVHDNGVYSCEAENSAGIVRSFEDYVLSLPGAVPKIVTIPQNIIAPVGWSALFDCAYDGAEKLYWKAGNYPDLLIGTDPSQRIYQLANNSLLITSVLASDEGNYECIGEADIKSSLPKKQSYSAHLAMPTLGLFRGTNFEPVRDIYVVGQGKRFEIACVPPSGRPMPKIHWTRNGQRVPDVGRVRSSDDYSLVIDSARLSDRGEYDCVAENMAGVQKGKIYVHVSKLPVIERHPSSLEVEEGSEARLDCSYRGNEYPVTVVDWEKDQSVISPVRPLLATVRRKQFPDNGTLLIYSVSMADSGEYTCVVKTLEQHPVYSQPAIVRVLERLKFSPRPVDRKLELNSDVQIPCRAVGHAPTKVKWLRLSSLSTDGTEIQYQQPLTNLSPHIRDKDGVLYFHNAQFEDAGYYMCVAVSSQGVINVTIKIEVIVAPIFDLVPNNVTVEEEQNVWLHCAVRGTPSPTVRWYFEGSPDSEWTFAHHKYSNNTLLLIKPTVEQAGKYNCMAVKLSNISHCGRHVGLQRSFSDIDSAELMKNERDGMTLATTGIACGAAAGYILLVVFLVSYCGYRRRRGRLIKAHQGQSSTPLQVQIVEQHLAGKGAAICSSLTTSAQSGGELLLKAGGNYSSNGSTTSQPVRATLSSSKRARFISTFKHLQFPRENLRYRSTLGSGVYGEVYLMLKTANQQQQEQEQPNDVVFDNATTTTATTTNTTTTTTVVVKSLLTKEDWAQGEFMQELELYARCDHPNVAKLLGVCASAEPILVIFDYLDYGNLKHYLQASRQYKSSVSLLQASYPPPLTSSQIFSIVYQVAEAMQHISDRRFVHKDLAARNVLLSSKYFVKVTHLSLSNDQFLAEYYTYRNLVLPLRWMPDEALFDDDWSVKSDVWSFGVFIWELLTMGELPYQACSNDEVIECLKCRQLKLALPTGPIPSILRKLVADCMAVNPKDRPLFSEIRDRLAMLSLSSSSSSFAEQETELN</sequence>